<comment type="similarity">
    <text evidence="1">Belongs to the TolB family.</text>
</comment>
<evidence type="ECO:0000256" key="1">
    <source>
        <dbReference type="ARBA" id="ARBA00009820"/>
    </source>
</evidence>
<dbReference type="Gene3D" id="2.30.42.10">
    <property type="match status" value="1"/>
</dbReference>
<keyword evidence="5" id="KW-1185">Reference proteome</keyword>
<dbReference type="Gene3D" id="3.40.630.10">
    <property type="entry name" value="Zn peptidases"/>
    <property type="match status" value="1"/>
</dbReference>
<feature type="chain" id="PRO_5046354151" evidence="2">
    <location>
        <begin position="24"/>
        <end position="982"/>
    </location>
</feature>
<dbReference type="SUPFAM" id="SSF50156">
    <property type="entry name" value="PDZ domain-like"/>
    <property type="match status" value="1"/>
</dbReference>
<dbReference type="InterPro" id="IPR036034">
    <property type="entry name" value="PDZ_sf"/>
</dbReference>
<reference evidence="4" key="1">
    <citation type="submission" date="2022-08" db="EMBL/GenBank/DDBJ databases">
        <title>Novel Bdellovibrio Species Isolated from Svalbard: Designation Bdellovibrio svalbardensis.</title>
        <authorList>
            <person name="Mitchell R.J."/>
            <person name="Choi S.Y."/>
        </authorList>
    </citation>
    <scope>NUCLEOTIDE SEQUENCE</scope>
    <source>
        <strain evidence="4">PAP01</strain>
    </source>
</reference>
<dbReference type="Pfam" id="PF13180">
    <property type="entry name" value="PDZ_2"/>
    <property type="match status" value="1"/>
</dbReference>
<dbReference type="PROSITE" id="PS51257">
    <property type="entry name" value="PROKAR_LIPOPROTEIN"/>
    <property type="match status" value="1"/>
</dbReference>
<dbReference type="Pfam" id="PF07676">
    <property type="entry name" value="PD40"/>
    <property type="match status" value="3"/>
</dbReference>
<dbReference type="SMART" id="SM00228">
    <property type="entry name" value="PDZ"/>
    <property type="match status" value="1"/>
</dbReference>
<dbReference type="PANTHER" id="PTHR36842">
    <property type="entry name" value="PROTEIN TOLB HOMOLOG"/>
    <property type="match status" value="1"/>
</dbReference>
<comment type="caution">
    <text evidence="4">The sequence shown here is derived from an EMBL/GenBank/DDBJ whole genome shotgun (WGS) entry which is preliminary data.</text>
</comment>
<gene>
    <name evidence="4" type="ORF">NWE73_09350</name>
</gene>
<dbReference type="InterPro" id="IPR001478">
    <property type="entry name" value="PDZ"/>
</dbReference>
<name>A0ABT6DIF7_9BACT</name>
<evidence type="ECO:0000313" key="5">
    <source>
        <dbReference type="Proteomes" id="UP001152321"/>
    </source>
</evidence>
<sequence length="982" mass="108094">MKKVKVLLTVPVLLVALSGAVFSLSSCKSKDAKSTSLAPAAAPEAASQFGNEPNTLISAAHQITFVGQKSGEGYFSPDGKNMIFQSEREPGNPFYQMFVMNLTSGETTRVSPGHGKTTCGWIHPSMKKVMYSSTHLDPETKKKTEAEFENRKKAVKARYSWSFDDSYDIFESDLKGGHIKRLTKEKGYDAEGSYSPDGQWIAFASNRAGYTEKLEGEDKKYFDQDPSYMMDIYIMKADGTQVKRLTDSKGYDGGPFFSADGKKITWRRFAPNGATAEIYTMNVDGSNQKPVTHLKSMSWAPFFHPSGDYIIFGSSVLGYSNFELFIVDSEGKHAPVRVTFMDDFDGLPVFTPDGNHLSWTHRNTKGDSQIMMSNWDDVQARKLLGLPAADPMGNGALSANITVDDAKKWVYYLASEELGGRATGSAQEKIYTEKFAQAFKSWGLVGGAQDGSFFETFEFTSGVNLGVKNSLEVVGSFKKKYTVSKDFEPLSFSRVGNFREAPIVFAGYGIKAPASDKEAAYDSYKGLDVKGKWVMVLTDLPAEISTQRRQYLNLYSRLQHKLTVAKNEGAIGLVLVNGPLSGLPEKFGKVKYEGSLSDGSLAVVRLSTNAAMEMIKYAWKDLSVIQRNLDKGEMVEGFTIPSTYMTANIDLQFEKAKGVNVVAKLPVRGAKSSILVGAHGDHLGHGEFGNTLAKGAELGKSHVGADDNASGVAGVMETAQYYANLNKTSPEKLKKNLYFAIWSGEELGDLGSSNFAKSLKKNHTMEAYFNMDMIGRLRDRLFVQGLGSGDKWAGIAEKISVKVNTPLVVQEDPYLPTDSMALYLVNIPTVNLFTGSHVDYHTPRDTAELINYEGIVKTLEVLQGFIDTLQVAPANFVKYQKVGSSQNKLEGRTFRVYLGTIPDYSQEGVKGVKISGVSKDSPSEKAGLKENDIITEFDNTKIENLYDYVYTLQSVKPNKETTIKVLRNGSPIELKITPKLKE</sequence>
<dbReference type="SUPFAM" id="SSF52025">
    <property type="entry name" value="PA domain"/>
    <property type="match status" value="1"/>
</dbReference>
<protein>
    <submittedName>
        <fullName evidence="4">M28 family peptidase</fullName>
    </submittedName>
</protein>
<dbReference type="Proteomes" id="UP001152321">
    <property type="component" value="Unassembled WGS sequence"/>
</dbReference>
<dbReference type="Pfam" id="PF04389">
    <property type="entry name" value="Peptidase_M28"/>
    <property type="match status" value="1"/>
</dbReference>
<dbReference type="SUPFAM" id="SSF53187">
    <property type="entry name" value="Zn-dependent exopeptidases"/>
    <property type="match status" value="1"/>
</dbReference>
<dbReference type="RefSeq" id="WP_277578046.1">
    <property type="nucleotide sequence ID" value="NZ_JANRMI010000002.1"/>
</dbReference>
<evidence type="ECO:0000259" key="3">
    <source>
        <dbReference type="SMART" id="SM00228"/>
    </source>
</evidence>
<dbReference type="SUPFAM" id="SSF82171">
    <property type="entry name" value="DPP6 N-terminal domain-like"/>
    <property type="match status" value="1"/>
</dbReference>
<proteinExistence type="inferred from homology"/>
<feature type="signal peptide" evidence="2">
    <location>
        <begin position="1"/>
        <end position="23"/>
    </location>
</feature>
<organism evidence="4 5">
    <name type="scientific">Bdellovibrio svalbardensis</name>
    <dbReference type="NCBI Taxonomy" id="2972972"/>
    <lineage>
        <taxon>Bacteria</taxon>
        <taxon>Pseudomonadati</taxon>
        <taxon>Bdellovibrionota</taxon>
        <taxon>Bdellovibrionia</taxon>
        <taxon>Bdellovibrionales</taxon>
        <taxon>Pseudobdellovibrionaceae</taxon>
        <taxon>Bdellovibrio</taxon>
    </lineage>
</organism>
<dbReference type="EMBL" id="JANRMI010000002">
    <property type="protein sequence ID" value="MDG0816568.1"/>
    <property type="molecule type" value="Genomic_DNA"/>
</dbReference>
<feature type="domain" description="PDZ" evidence="3">
    <location>
        <begin position="895"/>
        <end position="969"/>
    </location>
</feature>
<keyword evidence="2" id="KW-0732">Signal</keyword>
<dbReference type="PANTHER" id="PTHR36842:SF1">
    <property type="entry name" value="PROTEIN TOLB"/>
    <property type="match status" value="1"/>
</dbReference>
<dbReference type="InterPro" id="IPR007484">
    <property type="entry name" value="Peptidase_M28"/>
</dbReference>
<dbReference type="CDD" id="cd23081">
    <property type="entry name" value="cpPDZ_EcRseP-like"/>
    <property type="match status" value="1"/>
</dbReference>
<dbReference type="Gene3D" id="2.120.10.30">
    <property type="entry name" value="TolB, C-terminal domain"/>
    <property type="match status" value="3"/>
</dbReference>
<dbReference type="Gene3D" id="3.50.30.30">
    <property type="match status" value="1"/>
</dbReference>
<dbReference type="InterPro" id="IPR011042">
    <property type="entry name" value="6-blade_b-propeller_TolB-like"/>
</dbReference>
<evidence type="ECO:0000256" key="2">
    <source>
        <dbReference type="SAM" id="SignalP"/>
    </source>
</evidence>
<evidence type="ECO:0000313" key="4">
    <source>
        <dbReference type="EMBL" id="MDG0816568.1"/>
    </source>
</evidence>
<accession>A0ABT6DIF7</accession>
<dbReference type="InterPro" id="IPR046450">
    <property type="entry name" value="PA_dom_sf"/>
</dbReference>
<dbReference type="InterPro" id="IPR011659">
    <property type="entry name" value="WD40"/>
</dbReference>